<reference evidence="11 12" key="1">
    <citation type="submission" date="2021-05" db="EMBL/GenBank/DDBJ databases">
        <title>Draft genomes of bacteria isolated from model marine particles.</title>
        <authorList>
            <person name="Datta M.S."/>
            <person name="Schwartzman J.A."/>
            <person name="Enke T.N."/>
            <person name="Saavedra J."/>
            <person name="Cermak N."/>
            <person name="Cordero O.X."/>
        </authorList>
    </citation>
    <scope>NUCLEOTIDE SEQUENCE [LARGE SCALE GENOMIC DNA]</scope>
    <source>
        <strain evidence="11 12">D2M19</strain>
    </source>
</reference>
<evidence type="ECO:0000256" key="6">
    <source>
        <dbReference type="PROSITE-ProRule" id="PRU10144"/>
    </source>
</evidence>
<feature type="signal peptide" evidence="8">
    <location>
        <begin position="1"/>
        <end position="23"/>
    </location>
</feature>
<dbReference type="CDD" id="cd01347">
    <property type="entry name" value="ligand_gated_channel"/>
    <property type="match status" value="1"/>
</dbReference>
<feature type="short sequence motif" description="TonB C-terminal box" evidence="6">
    <location>
        <begin position="663"/>
        <end position="680"/>
    </location>
</feature>
<dbReference type="Pfam" id="PF07715">
    <property type="entry name" value="Plug"/>
    <property type="match status" value="1"/>
</dbReference>
<evidence type="ECO:0000313" key="12">
    <source>
        <dbReference type="Proteomes" id="UP000753376"/>
    </source>
</evidence>
<dbReference type="InterPro" id="IPR010917">
    <property type="entry name" value="TonB_rcpt_CS"/>
</dbReference>
<comment type="similarity">
    <text evidence="5 7">Belongs to the TonB-dependent receptor family.</text>
</comment>
<dbReference type="RefSeq" id="WP_216008044.1">
    <property type="nucleotide sequence ID" value="NZ_JAHKPV010000017.1"/>
</dbReference>
<evidence type="ECO:0000259" key="10">
    <source>
        <dbReference type="Pfam" id="PF07715"/>
    </source>
</evidence>
<keyword evidence="7" id="KW-0798">TonB box</keyword>
<protein>
    <submittedName>
        <fullName evidence="11">TonB-dependent receptor</fullName>
    </submittedName>
</protein>
<dbReference type="EMBL" id="JAHKPV010000017">
    <property type="protein sequence ID" value="MBU2874195.1"/>
    <property type="molecule type" value="Genomic_DNA"/>
</dbReference>
<evidence type="ECO:0000256" key="7">
    <source>
        <dbReference type="RuleBase" id="RU003357"/>
    </source>
</evidence>
<evidence type="ECO:0000256" key="1">
    <source>
        <dbReference type="ARBA" id="ARBA00022496"/>
    </source>
</evidence>
<keyword evidence="5" id="KW-1134">Transmembrane beta strand</keyword>
<accession>A0ABS6A940</accession>
<keyword evidence="11" id="KW-0675">Receptor</keyword>
<evidence type="ECO:0000256" key="5">
    <source>
        <dbReference type="PROSITE-ProRule" id="PRU01360"/>
    </source>
</evidence>
<name>A0ABS6A940_9GAMM</name>
<evidence type="ECO:0000256" key="4">
    <source>
        <dbReference type="ARBA" id="ARBA00023065"/>
    </source>
</evidence>
<evidence type="ECO:0000256" key="3">
    <source>
        <dbReference type="ARBA" id="ARBA00023004"/>
    </source>
</evidence>
<dbReference type="PANTHER" id="PTHR32552:SF68">
    <property type="entry name" value="FERRICHROME OUTER MEMBRANE TRANSPORTER_PHAGE RECEPTOR"/>
    <property type="match status" value="1"/>
</dbReference>
<feature type="chain" id="PRO_5046778880" evidence="8">
    <location>
        <begin position="24"/>
        <end position="680"/>
    </location>
</feature>
<evidence type="ECO:0000259" key="9">
    <source>
        <dbReference type="Pfam" id="PF00593"/>
    </source>
</evidence>
<feature type="domain" description="TonB-dependent receptor-like beta-barrel" evidence="9">
    <location>
        <begin position="229"/>
        <end position="645"/>
    </location>
</feature>
<keyword evidence="4" id="KW-0406">Ion transport</keyword>
<keyword evidence="5" id="KW-0813">Transport</keyword>
<sequence>MKNNKSTIVCLIGLTTIPFSAFAQVGSVITVTAPVIERELYETPVSMSAIRSETIKNGQPMLKLDETLSQVPGIYLQNQENYAQGERVAIRGFGSRAPFGVRGVMVVVDGIPYTLPDGQAQLDAIDLDSAERIEVIRGPASVLYGNAAGGVVSVTTADGRIKSGQTSIRATGGSNSFGKLSFNNSGSNGNWSHNVSLSALNYEGYRDQAEVEKYLFNSKLRWQMDKERSLTAIINLLDNPRSQDPGALTAEQVAEDRTQAGRFTEQYDTGQAVDQQVIGLQYQDLSAGAGELRGKIYYLRRNFEQQLPFPGPSRIDYNRDYFGASADYRQSFTVAGLPFRYVAGVEAREQRDDRIRTQMSFGGDLQGLTADELQTATSLSAFTQGDLNLTDQLVLSIGGRFDRIHMDVADEFLADNDQSGDRTFREWSGSAGLSYRYLPNHQIFTNISTAFETPTFSEFANPSGVGGLNPDTQPQKSLNHELGLRGAFDYGMDYDLTLFWVDVRDELIPYQLSGPDDRTFYRNAGDTTRKGIEATAGWLVNQSWRFETALTLADYTFDEYTSGGNDYHENRLPGLPEQLWSNRLQWQGLGGTFVTLETRHVGSMFADDANSVKVEDYWLANLRGGNTFYVGRKLLLKGFAGVRNLTDRDHFANVRINASNDRYFEPAAGRTWYAGLELSF</sequence>
<gene>
    <name evidence="11" type="ORF">KO508_09270</name>
</gene>
<dbReference type="InterPro" id="IPR012910">
    <property type="entry name" value="Plug_dom"/>
</dbReference>
<feature type="domain" description="TonB-dependent receptor plug" evidence="10">
    <location>
        <begin position="40"/>
        <end position="151"/>
    </location>
</feature>
<dbReference type="PROSITE" id="PS52016">
    <property type="entry name" value="TONB_DEPENDENT_REC_3"/>
    <property type="match status" value="1"/>
</dbReference>
<dbReference type="PROSITE" id="PS01156">
    <property type="entry name" value="TONB_DEPENDENT_REC_2"/>
    <property type="match status" value="1"/>
</dbReference>
<evidence type="ECO:0000256" key="8">
    <source>
        <dbReference type="SAM" id="SignalP"/>
    </source>
</evidence>
<keyword evidence="5 7" id="KW-0472">Membrane</keyword>
<dbReference type="Proteomes" id="UP000753376">
    <property type="component" value="Unassembled WGS sequence"/>
</dbReference>
<dbReference type="InterPro" id="IPR039426">
    <property type="entry name" value="TonB-dep_rcpt-like"/>
</dbReference>
<keyword evidence="2 8" id="KW-0732">Signal</keyword>
<keyword evidence="12" id="KW-1185">Reference proteome</keyword>
<dbReference type="Pfam" id="PF00593">
    <property type="entry name" value="TonB_dep_Rec_b-barrel"/>
    <property type="match status" value="1"/>
</dbReference>
<keyword evidence="3" id="KW-0408">Iron</keyword>
<proteinExistence type="inferred from homology"/>
<organism evidence="11 12">
    <name type="scientific">Marinobacter salexigens</name>
    <dbReference type="NCBI Taxonomy" id="1925763"/>
    <lineage>
        <taxon>Bacteria</taxon>
        <taxon>Pseudomonadati</taxon>
        <taxon>Pseudomonadota</taxon>
        <taxon>Gammaproteobacteria</taxon>
        <taxon>Pseudomonadales</taxon>
        <taxon>Marinobacteraceae</taxon>
        <taxon>Marinobacter</taxon>
    </lineage>
</organism>
<dbReference type="InterPro" id="IPR000531">
    <property type="entry name" value="Beta-barrel_TonB"/>
</dbReference>
<comment type="caution">
    <text evidence="11">The sequence shown here is derived from an EMBL/GenBank/DDBJ whole genome shotgun (WGS) entry which is preliminary data.</text>
</comment>
<evidence type="ECO:0000256" key="2">
    <source>
        <dbReference type="ARBA" id="ARBA00022729"/>
    </source>
</evidence>
<dbReference type="PANTHER" id="PTHR32552">
    <property type="entry name" value="FERRICHROME IRON RECEPTOR-RELATED"/>
    <property type="match status" value="1"/>
</dbReference>
<comment type="subcellular location">
    <subcellularLocation>
        <location evidence="5">Cell outer membrane</location>
        <topology evidence="5">Multi-pass membrane protein</topology>
    </subcellularLocation>
</comment>
<keyword evidence="5" id="KW-0812">Transmembrane</keyword>
<keyword evidence="5" id="KW-0998">Cell outer membrane</keyword>
<evidence type="ECO:0000313" key="11">
    <source>
        <dbReference type="EMBL" id="MBU2874195.1"/>
    </source>
</evidence>
<keyword evidence="1" id="KW-0410">Iron transport</keyword>